<gene>
    <name evidence="2" type="ORF">X777_04778</name>
</gene>
<evidence type="ECO:0000313" key="3">
    <source>
        <dbReference type="Proteomes" id="UP000053097"/>
    </source>
</evidence>
<sequence length="96" mass="10327">MPDALSLRYRGDKSFSSGGSTLSASRSAPNAVPVCAFIRGVLPVIRAKRSVFGYARYSRPETPVTVLAGNLGQCGHVRHNRAGCVWTYGMRTIKLG</sequence>
<dbReference type="Proteomes" id="UP000053097">
    <property type="component" value="Unassembled WGS sequence"/>
</dbReference>
<dbReference type="EMBL" id="KK107211">
    <property type="protein sequence ID" value="EZA55325.1"/>
    <property type="molecule type" value="Genomic_DNA"/>
</dbReference>
<name>A0A026WH13_OOCBI</name>
<feature type="compositionally biased region" description="Low complexity" evidence="1">
    <location>
        <begin position="14"/>
        <end position="28"/>
    </location>
</feature>
<evidence type="ECO:0000256" key="1">
    <source>
        <dbReference type="SAM" id="MobiDB-lite"/>
    </source>
</evidence>
<reference evidence="2 3" key="1">
    <citation type="journal article" date="2014" name="Curr. Biol.">
        <title>The genome of the clonal raider ant Cerapachys biroi.</title>
        <authorList>
            <person name="Oxley P.R."/>
            <person name="Ji L."/>
            <person name="Fetter-Pruneda I."/>
            <person name="McKenzie S.K."/>
            <person name="Li C."/>
            <person name="Hu H."/>
            <person name="Zhang G."/>
            <person name="Kronauer D.J."/>
        </authorList>
    </citation>
    <scope>NUCLEOTIDE SEQUENCE [LARGE SCALE GENOMIC DNA]</scope>
</reference>
<dbReference type="AlphaFoldDB" id="A0A026WH13"/>
<accession>A0A026WH13</accession>
<organism evidence="2 3">
    <name type="scientific">Ooceraea biroi</name>
    <name type="common">Clonal raider ant</name>
    <name type="synonym">Cerapachys biroi</name>
    <dbReference type="NCBI Taxonomy" id="2015173"/>
    <lineage>
        <taxon>Eukaryota</taxon>
        <taxon>Metazoa</taxon>
        <taxon>Ecdysozoa</taxon>
        <taxon>Arthropoda</taxon>
        <taxon>Hexapoda</taxon>
        <taxon>Insecta</taxon>
        <taxon>Pterygota</taxon>
        <taxon>Neoptera</taxon>
        <taxon>Endopterygota</taxon>
        <taxon>Hymenoptera</taxon>
        <taxon>Apocrita</taxon>
        <taxon>Aculeata</taxon>
        <taxon>Formicoidea</taxon>
        <taxon>Formicidae</taxon>
        <taxon>Dorylinae</taxon>
        <taxon>Ooceraea</taxon>
    </lineage>
</organism>
<keyword evidence="3" id="KW-1185">Reference proteome</keyword>
<feature type="region of interest" description="Disordered" evidence="1">
    <location>
        <begin position="1"/>
        <end position="29"/>
    </location>
</feature>
<proteinExistence type="predicted"/>
<protein>
    <submittedName>
        <fullName evidence="2">Uncharacterized protein</fullName>
    </submittedName>
</protein>
<evidence type="ECO:0000313" key="2">
    <source>
        <dbReference type="EMBL" id="EZA55325.1"/>
    </source>
</evidence>